<dbReference type="Pfam" id="PF00069">
    <property type="entry name" value="Pkinase"/>
    <property type="match status" value="1"/>
</dbReference>
<dbReference type="CDD" id="cd14014">
    <property type="entry name" value="STKc_PknB_like"/>
    <property type="match status" value="1"/>
</dbReference>
<name>A0A3A1TT87_9MICO</name>
<dbReference type="Pfam" id="PF01590">
    <property type="entry name" value="GAF"/>
    <property type="match status" value="1"/>
</dbReference>
<keyword evidence="4" id="KW-1185">Reference proteome</keyword>
<dbReference type="SMART" id="SM00220">
    <property type="entry name" value="S_TKc"/>
    <property type="match status" value="1"/>
</dbReference>
<feature type="domain" description="Protein kinase" evidence="2">
    <location>
        <begin position="107"/>
        <end position="368"/>
    </location>
</feature>
<dbReference type="GO" id="GO:0004672">
    <property type="term" value="F:protein kinase activity"/>
    <property type="evidence" value="ECO:0007669"/>
    <property type="project" value="InterPro"/>
</dbReference>
<reference evidence="4" key="1">
    <citation type="submission" date="2018-09" db="EMBL/GenBank/DDBJ databases">
        <authorList>
            <person name="Kim I."/>
        </authorList>
    </citation>
    <scope>NUCLEOTIDE SEQUENCE [LARGE SCALE GENOMIC DNA]</scope>
    <source>
        <strain evidence="4">DD4a</strain>
    </source>
</reference>
<sequence length="547" mass="58592">MPRQKPPWISTTVPSAGPSAVRRTPYCIGPSPYSNRCATTRTLPRVGSGSALRKDRLARRPGGAGPPEPRRAAGTVGGRGERTGVVIEVGPGAGDDPTAGIVLADRYALAGPLGRGGRATVYDAEDRLLGRRVAVKVFHDRAADPAVLREQETEARIVASLNHYALTTLFDAGVEAGDPARPQLFLVMERVRGADLRSALTAGPLGLEQACAIGHDLAEGLEYLHGAGFLHRDVKPANILLAAVDVGTRPRAKLTDFGIAALVGRVQREEFVTGTAAYLSPEQVDGRDAGPASDVYSLGLVLVEALSGRVAFPGDVETSAFARLDRDPDLPTDLPDGLHALLRSMTARDPARRPGPGEVAVRLQEELVDDLVRRRGPEVRPQAEAEAVRLAALRRYDVLDTPPEAAFDEVTRLASRLLGAPIALISIVDTDRVWLKSRRGYDAEAVDRNTSFCVVTDPGTGPWTIPDARADPRTADNPVVLGDPKVRSYAAAPLTTRDGHHLGSLCVYDLEPREFDGEALRTLEDLAEIVMDELELRLASRRAASAR</sequence>
<dbReference type="InterPro" id="IPR008271">
    <property type="entry name" value="Ser/Thr_kinase_AS"/>
</dbReference>
<evidence type="ECO:0000259" key="2">
    <source>
        <dbReference type="PROSITE" id="PS50011"/>
    </source>
</evidence>
<dbReference type="InterPro" id="IPR011009">
    <property type="entry name" value="Kinase-like_dom_sf"/>
</dbReference>
<feature type="region of interest" description="Disordered" evidence="1">
    <location>
        <begin position="38"/>
        <end position="81"/>
    </location>
</feature>
<accession>A0A3A1TT87</accession>
<dbReference type="GO" id="GO:0005524">
    <property type="term" value="F:ATP binding"/>
    <property type="evidence" value="ECO:0007669"/>
    <property type="project" value="InterPro"/>
</dbReference>
<comment type="caution">
    <text evidence="3">The sequence shown here is derived from an EMBL/GenBank/DDBJ whole genome shotgun (WGS) entry which is preliminary data.</text>
</comment>
<gene>
    <name evidence="3" type="ORF">D1781_16280</name>
</gene>
<dbReference type="Gene3D" id="3.30.200.20">
    <property type="entry name" value="Phosphorylase Kinase, domain 1"/>
    <property type="match status" value="1"/>
</dbReference>
<dbReference type="PANTHER" id="PTHR43102">
    <property type="entry name" value="SLR1143 PROTEIN"/>
    <property type="match status" value="1"/>
</dbReference>
<dbReference type="PROSITE" id="PS50011">
    <property type="entry name" value="PROTEIN_KINASE_DOM"/>
    <property type="match status" value="1"/>
</dbReference>
<dbReference type="Gene3D" id="3.30.450.40">
    <property type="match status" value="1"/>
</dbReference>
<proteinExistence type="predicted"/>
<evidence type="ECO:0000313" key="3">
    <source>
        <dbReference type="EMBL" id="RIX26492.1"/>
    </source>
</evidence>
<dbReference type="PROSITE" id="PS00108">
    <property type="entry name" value="PROTEIN_KINASE_ST"/>
    <property type="match status" value="1"/>
</dbReference>
<dbReference type="EMBL" id="QXTG01000003">
    <property type="protein sequence ID" value="RIX26492.1"/>
    <property type="molecule type" value="Genomic_DNA"/>
</dbReference>
<organism evidence="3 4">
    <name type="scientific">Amnibacterium setariae</name>
    <dbReference type="NCBI Taxonomy" id="2306585"/>
    <lineage>
        <taxon>Bacteria</taxon>
        <taxon>Bacillati</taxon>
        <taxon>Actinomycetota</taxon>
        <taxon>Actinomycetes</taxon>
        <taxon>Micrococcales</taxon>
        <taxon>Microbacteriaceae</taxon>
        <taxon>Amnibacterium</taxon>
    </lineage>
</organism>
<dbReference type="Proteomes" id="UP000265742">
    <property type="component" value="Unassembled WGS sequence"/>
</dbReference>
<dbReference type="SMART" id="SM00065">
    <property type="entry name" value="GAF"/>
    <property type="match status" value="1"/>
</dbReference>
<dbReference type="InterPro" id="IPR003018">
    <property type="entry name" value="GAF"/>
</dbReference>
<dbReference type="InterPro" id="IPR029016">
    <property type="entry name" value="GAF-like_dom_sf"/>
</dbReference>
<protein>
    <submittedName>
        <fullName evidence="3">GAF domain-containing protein</fullName>
    </submittedName>
</protein>
<evidence type="ECO:0000313" key="4">
    <source>
        <dbReference type="Proteomes" id="UP000265742"/>
    </source>
</evidence>
<dbReference type="Gene3D" id="1.10.510.10">
    <property type="entry name" value="Transferase(Phosphotransferase) domain 1"/>
    <property type="match status" value="1"/>
</dbReference>
<dbReference type="InterPro" id="IPR000719">
    <property type="entry name" value="Prot_kinase_dom"/>
</dbReference>
<dbReference type="SUPFAM" id="SSF55781">
    <property type="entry name" value="GAF domain-like"/>
    <property type="match status" value="1"/>
</dbReference>
<dbReference type="PANTHER" id="PTHR43102:SF2">
    <property type="entry name" value="GAF DOMAIN-CONTAINING PROTEIN"/>
    <property type="match status" value="1"/>
</dbReference>
<evidence type="ECO:0000256" key="1">
    <source>
        <dbReference type="SAM" id="MobiDB-lite"/>
    </source>
</evidence>
<dbReference type="SUPFAM" id="SSF56112">
    <property type="entry name" value="Protein kinase-like (PK-like)"/>
    <property type="match status" value="1"/>
</dbReference>
<dbReference type="AlphaFoldDB" id="A0A3A1TT87"/>